<accession>A0ACC3DHG9</accession>
<dbReference type="EMBL" id="JAWDJW010004513">
    <property type="protein sequence ID" value="KAK3074526.1"/>
    <property type="molecule type" value="Genomic_DNA"/>
</dbReference>
<dbReference type="Proteomes" id="UP001186974">
    <property type="component" value="Unassembled WGS sequence"/>
</dbReference>
<evidence type="ECO:0000313" key="2">
    <source>
        <dbReference type="Proteomes" id="UP001186974"/>
    </source>
</evidence>
<proteinExistence type="predicted"/>
<name>A0ACC3DHG9_9PEZI</name>
<gene>
    <name evidence="1" type="ORF">LTS18_014232</name>
</gene>
<comment type="caution">
    <text evidence="1">The sequence shown here is derived from an EMBL/GenBank/DDBJ whole genome shotgun (WGS) entry which is preliminary data.</text>
</comment>
<keyword evidence="2" id="KW-1185">Reference proteome</keyword>
<protein>
    <submittedName>
        <fullName evidence="1">Uncharacterized protein</fullName>
    </submittedName>
</protein>
<sequence>MVPPKPDHIAYGLLSRAHPPDATDRIFKEKVLNKPLLLRPTDHQPDARARRQRARKQNADALRKARKPKPLSAKEKRELRVHELQPAERKYAIYEGLHAMWLSYIREVLGFGGPADEGKEAWRKTYITAQDAGPLVASAEFVGAAVEVVRSRCVDRVGIKGIVVREHKNSVVVITKGDKVKNVPKEHTVFKTEIPLLDAEKDAEKSLSLELYGDQLISRSTDRSKKQVKMHIPPDI</sequence>
<reference evidence="1" key="1">
    <citation type="submission" date="2024-09" db="EMBL/GenBank/DDBJ databases">
        <title>Black Yeasts Isolated from many extreme environments.</title>
        <authorList>
            <person name="Coleine C."/>
            <person name="Stajich J.E."/>
            <person name="Selbmann L."/>
        </authorList>
    </citation>
    <scope>NUCLEOTIDE SEQUENCE</scope>
    <source>
        <strain evidence="1">CCFEE 5737</strain>
    </source>
</reference>
<evidence type="ECO:0000313" key="1">
    <source>
        <dbReference type="EMBL" id="KAK3074526.1"/>
    </source>
</evidence>
<organism evidence="1 2">
    <name type="scientific">Coniosporium uncinatum</name>
    <dbReference type="NCBI Taxonomy" id="93489"/>
    <lineage>
        <taxon>Eukaryota</taxon>
        <taxon>Fungi</taxon>
        <taxon>Dikarya</taxon>
        <taxon>Ascomycota</taxon>
        <taxon>Pezizomycotina</taxon>
        <taxon>Dothideomycetes</taxon>
        <taxon>Dothideomycetes incertae sedis</taxon>
        <taxon>Coniosporium</taxon>
    </lineage>
</organism>